<dbReference type="SUPFAM" id="SSF57603">
    <property type="entry name" value="FnI-like domain"/>
    <property type="match status" value="1"/>
</dbReference>
<feature type="domain" description="VWFC" evidence="8">
    <location>
        <begin position="94"/>
        <end position="160"/>
    </location>
</feature>
<dbReference type="SMART" id="SM00214">
    <property type="entry name" value="VWC"/>
    <property type="match status" value="1"/>
</dbReference>
<evidence type="ECO:0000259" key="7">
    <source>
        <dbReference type="PROSITE" id="PS01225"/>
    </source>
</evidence>
<evidence type="ECO:0000256" key="3">
    <source>
        <dbReference type="ARBA" id="ARBA00022729"/>
    </source>
</evidence>
<feature type="domain" description="CTCK" evidence="7">
    <location>
        <begin position="223"/>
        <end position="298"/>
    </location>
</feature>
<dbReference type="PANTHER" id="PTHR11348:SF37">
    <property type="entry name" value="CONNECTIVE TISSUE GROWTH FACTOR"/>
    <property type="match status" value="1"/>
</dbReference>
<keyword evidence="2" id="KW-0964">Secreted</keyword>
<dbReference type="PROSITE" id="PS50184">
    <property type="entry name" value="VWFC_2"/>
    <property type="match status" value="1"/>
</dbReference>
<dbReference type="Pfam" id="PF00007">
    <property type="entry name" value="Cys_knot"/>
    <property type="match status" value="1"/>
</dbReference>
<sequence>MPQRWREKRDEEKEKEKEKKHLGQEENIHLERPLEEWARPSQLSGPDSFEEAARLERSHTRLTPFGSPMSSMTTVAPKLGLQKWSPALPAHEGATCDLLGKIYRNGESFQPNCKLQCICMDGAIGCIPLCTDGVRLPSADCPFPRRVKVKNKCCEEWVCEKGNWKNHHGRNTAGETPMQEKSSAQAQAEAQAQAQSQDEQPPRQLLGANHQMESLLQDKGKKCVRNAKSAQAIRFEFTGCTSTRSYRPKFCGRCTDGRCCTPLITSTTEVEFKCPEGDSFVRKMMIIKSCKIFKKNTE</sequence>
<comment type="caution">
    <text evidence="9">The sequence shown here is derived from an EMBL/GenBank/DDBJ whole genome shotgun (WGS) entry which is preliminary data.</text>
</comment>
<evidence type="ECO:0008006" key="11">
    <source>
        <dbReference type="Google" id="ProtNLM"/>
    </source>
</evidence>
<dbReference type="InterPro" id="IPR050941">
    <property type="entry name" value="CCN"/>
</dbReference>
<comment type="caution">
    <text evidence="5">Lacks conserved residue(s) required for the propagation of feature annotation.</text>
</comment>
<evidence type="ECO:0000259" key="8">
    <source>
        <dbReference type="PROSITE" id="PS50184"/>
    </source>
</evidence>
<evidence type="ECO:0000313" key="10">
    <source>
        <dbReference type="Proteomes" id="UP000826234"/>
    </source>
</evidence>
<evidence type="ECO:0000313" key="9">
    <source>
        <dbReference type="EMBL" id="KAH0631257.1"/>
    </source>
</evidence>
<evidence type="ECO:0000256" key="1">
    <source>
        <dbReference type="ARBA" id="ARBA00004613"/>
    </source>
</evidence>
<dbReference type="InterPro" id="IPR006207">
    <property type="entry name" value="Cys_knot_C"/>
</dbReference>
<keyword evidence="4" id="KW-1015">Disulfide bond</keyword>
<dbReference type="Gene3D" id="2.10.70.10">
    <property type="entry name" value="Complement Module, domain 1"/>
    <property type="match status" value="1"/>
</dbReference>
<dbReference type="EMBL" id="JAIPUX010000035">
    <property type="protein sequence ID" value="KAH0631257.1"/>
    <property type="molecule type" value="Genomic_DNA"/>
</dbReference>
<gene>
    <name evidence="9" type="ORF">JD844_005518</name>
</gene>
<reference evidence="9 10" key="1">
    <citation type="journal article" date="2022" name="Gigascience">
        <title>A chromosome-level genome assembly and annotation of the desert horned lizard, Phrynosoma platyrhinos, provides insight into chromosomal rearrangements among reptiles.</title>
        <authorList>
            <person name="Koochekian N."/>
            <person name="Ascanio A."/>
            <person name="Farleigh K."/>
            <person name="Card D.C."/>
            <person name="Schield D.R."/>
            <person name="Castoe T.A."/>
            <person name="Jezkova T."/>
        </authorList>
    </citation>
    <scope>NUCLEOTIDE SEQUENCE [LARGE SCALE GENOMIC DNA]</scope>
    <source>
        <strain evidence="9">NK-2021</strain>
    </source>
</reference>
<keyword evidence="10" id="KW-1185">Reference proteome</keyword>
<evidence type="ECO:0000256" key="6">
    <source>
        <dbReference type="SAM" id="MobiDB-lite"/>
    </source>
</evidence>
<dbReference type="Pfam" id="PF00093">
    <property type="entry name" value="VWC"/>
    <property type="match status" value="1"/>
</dbReference>
<protein>
    <recommendedName>
        <fullName evidence="11">Connective tissue growth factor</fullName>
    </recommendedName>
</protein>
<name>A0ABQ7TN85_PHRPL</name>
<keyword evidence="3" id="KW-0732">Signal</keyword>
<feature type="region of interest" description="Disordered" evidence="6">
    <location>
        <begin position="1"/>
        <end position="48"/>
    </location>
</feature>
<comment type="subcellular location">
    <subcellularLocation>
        <location evidence="1">Secreted</location>
    </subcellularLocation>
</comment>
<organism evidence="9 10">
    <name type="scientific">Phrynosoma platyrhinos</name>
    <name type="common">Desert horned lizard</name>
    <dbReference type="NCBI Taxonomy" id="52577"/>
    <lineage>
        <taxon>Eukaryota</taxon>
        <taxon>Metazoa</taxon>
        <taxon>Chordata</taxon>
        <taxon>Craniata</taxon>
        <taxon>Vertebrata</taxon>
        <taxon>Euteleostomi</taxon>
        <taxon>Lepidosauria</taxon>
        <taxon>Squamata</taxon>
        <taxon>Bifurcata</taxon>
        <taxon>Unidentata</taxon>
        <taxon>Episquamata</taxon>
        <taxon>Toxicofera</taxon>
        <taxon>Iguania</taxon>
        <taxon>Phrynosomatidae</taxon>
        <taxon>Phrynosomatinae</taxon>
        <taxon>Phrynosoma</taxon>
    </lineage>
</organism>
<evidence type="ECO:0000256" key="4">
    <source>
        <dbReference type="ARBA" id="ARBA00023157"/>
    </source>
</evidence>
<dbReference type="PROSITE" id="PS01208">
    <property type="entry name" value="VWFC_1"/>
    <property type="match status" value="1"/>
</dbReference>
<dbReference type="SMART" id="SM00041">
    <property type="entry name" value="CT"/>
    <property type="match status" value="1"/>
</dbReference>
<proteinExistence type="predicted"/>
<dbReference type="PANTHER" id="PTHR11348">
    <property type="entry name" value="CONNECTIVE TISSUE GROWTH FACTOR-RELATED"/>
    <property type="match status" value="1"/>
</dbReference>
<dbReference type="PROSITE" id="PS01225">
    <property type="entry name" value="CTCK_2"/>
    <property type="match status" value="1"/>
</dbReference>
<feature type="compositionally biased region" description="Low complexity" evidence="6">
    <location>
        <begin position="179"/>
        <end position="199"/>
    </location>
</feature>
<evidence type="ECO:0000256" key="5">
    <source>
        <dbReference type="PROSITE-ProRule" id="PRU00039"/>
    </source>
</evidence>
<dbReference type="InterPro" id="IPR001007">
    <property type="entry name" value="VWF_dom"/>
</dbReference>
<dbReference type="InterPro" id="IPR006208">
    <property type="entry name" value="Glyco_hormone_CN"/>
</dbReference>
<feature type="region of interest" description="Disordered" evidence="6">
    <location>
        <begin position="168"/>
        <end position="201"/>
    </location>
</feature>
<feature type="compositionally biased region" description="Basic and acidic residues" evidence="6">
    <location>
        <begin position="1"/>
        <end position="38"/>
    </location>
</feature>
<accession>A0ABQ7TN85</accession>
<dbReference type="Proteomes" id="UP000826234">
    <property type="component" value="Unassembled WGS sequence"/>
</dbReference>
<evidence type="ECO:0000256" key="2">
    <source>
        <dbReference type="ARBA" id="ARBA00022525"/>
    </source>
</evidence>